<dbReference type="CDD" id="cd03270">
    <property type="entry name" value="ABC_UvrA_I"/>
    <property type="match status" value="1"/>
</dbReference>
<dbReference type="SUPFAM" id="SSF52540">
    <property type="entry name" value="P-loop containing nucleoside triphosphate hydrolases"/>
    <property type="match status" value="2"/>
</dbReference>
<dbReference type="EMBL" id="CP058905">
    <property type="protein sequence ID" value="QLJ96415.1"/>
    <property type="molecule type" value="Genomic_DNA"/>
</dbReference>
<protein>
    <recommendedName>
        <fullName evidence="12">UvrABC system protein A</fullName>
    </recommendedName>
    <alternativeName>
        <fullName evidence="13">Excinuclease ABC subunit A</fullName>
    </alternativeName>
</protein>
<dbReference type="GO" id="GO:0005737">
    <property type="term" value="C:cytoplasm"/>
    <property type="evidence" value="ECO:0007669"/>
    <property type="project" value="UniProtKB-SubCell"/>
</dbReference>
<dbReference type="PANTHER" id="PTHR43152">
    <property type="entry name" value="UVRABC SYSTEM PROTEIN A"/>
    <property type="match status" value="1"/>
</dbReference>
<dbReference type="GO" id="GO:0016887">
    <property type="term" value="F:ATP hydrolysis activity"/>
    <property type="evidence" value="ECO:0007669"/>
    <property type="project" value="InterPro"/>
</dbReference>
<accession>A0A7D5YC96</accession>
<comment type="subcellular location">
    <subcellularLocation>
        <location evidence="1">Cytoplasm</location>
    </subcellularLocation>
</comment>
<keyword evidence="2" id="KW-0963">Cytoplasm</keyword>
<dbReference type="Gene3D" id="1.10.8.280">
    <property type="entry name" value="ABC transporter ATPase domain-like"/>
    <property type="match status" value="1"/>
</dbReference>
<dbReference type="Pfam" id="PF00005">
    <property type="entry name" value="ABC_tran"/>
    <property type="match status" value="1"/>
</dbReference>
<evidence type="ECO:0000256" key="10">
    <source>
        <dbReference type="ARBA" id="ARBA00023204"/>
    </source>
</evidence>
<evidence type="ECO:0000256" key="9">
    <source>
        <dbReference type="ARBA" id="ARBA00023125"/>
    </source>
</evidence>
<organism evidence="15">
    <name type="scientific">Micromonospora carbonacea</name>
    <dbReference type="NCBI Taxonomy" id="47853"/>
    <lineage>
        <taxon>Bacteria</taxon>
        <taxon>Bacillati</taxon>
        <taxon>Actinomycetota</taxon>
        <taxon>Actinomycetes</taxon>
        <taxon>Micromonosporales</taxon>
        <taxon>Micromonosporaceae</taxon>
        <taxon>Micromonospora</taxon>
    </lineage>
</organism>
<evidence type="ECO:0000256" key="11">
    <source>
        <dbReference type="ARBA" id="ARBA00038000"/>
    </source>
</evidence>
<dbReference type="GO" id="GO:0003677">
    <property type="term" value="F:DNA binding"/>
    <property type="evidence" value="ECO:0007669"/>
    <property type="project" value="UniProtKB-KW"/>
</dbReference>
<gene>
    <name evidence="15" type="ORF">HZU44_15695</name>
</gene>
<keyword evidence="4" id="KW-0547">Nucleotide-binding</keyword>
<dbReference type="GO" id="GO:0005524">
    <property type="term" value="F:ATP binding"/>
    <property type="evidence" value="ECO:0007669"/>
    <property type="project" value="UniProtKB-KW"/>
</dbReference>
<sequence length="757" mass="81448">MQQPARFIADSHDMIEVRGARENNLASVSVDIPKRRLTVFTGVSGSGKSSLVFGTIAAESQRMINETYSAFLQSFMPSLARPDVDSLRNLSAAIVVDQERMGANSRSTVGTATDAYAMLRIVFSRLGQPHVGSAGAFSFNLAEGMCLTCEGLGRVSDLDVHQLVDVERSLNDGAITVPNFTVDSWYWQTFVGSGLFDPDVKLQDFTPQQWQDFLYKPATKIKIGTQTLTYEGLAVKVRRLYLSKDKEPTQPHIKAFVERAVTFATCGDCAGTRLNRAALSSRIAGRNIAECSAMQISDLAAFVRAIDDPSVAPLVGNLRDLLDSLVEIGLGYLSLDRESGTLSGGEAQRVKMVRHLGSSLTDVTYVFDEPTVGLHPHDIARMNSLLLRLRDKGNTVLVVEHKPETIAIADHVVDLGPGAGPDGGRICYAGDLAGLRRSGCLTGRHLDHRVSLRDHVRTPTGHLPIRGADLHNLRDVSVDVPLGVLTVVTGVAGSGKSSLIHGSLPRREGVVVVDQSAIRGSRRSNPATYTGLLDPIRAAFARANKVKPALFSANSEGACPKCRGIGVIYTDLAMMAGVASVCEECEGRRFTPQVLAYTLRGKNISEVLGMSVTEARDFFPSGPARSVLDRLADVGLGYLSLGQPLTTLSGGERQRLKLAIHMGEKAHTYVLDEPTTGLHLADVDKLLALLDRLVDAGNTVVVIEHHQAVMAHADWIIDLGPGAGHDGGRIVFTGTPADLVAHGDTHTATHLRKYVGR</sequence>
<dbReference type="InterPro" id="IPR003439">
    <property type="entry name" value="ABC_transporter-like_ATP-bd"/>
</dbReference>
<comment type="similarity">
    <text evidence="11">Belongs to the ABC transporter superfamily. UvrA family.</text>
</comment>
<dbReference type="PROSITE" id="PS50893">
    <property type="entry name" value="ABC_TRANSPORTER_2"/>
    <property type="match status" value="1"/>
</dbReference>
<keyword evidence="5" id="KW-0227">DNA damage</keyword>
<evidence type="ECO:0000256" key="5">
    <source>
        <dbReference type="ARBA" id="ARBA00022763"/>
    </source>
</evidence>
<reference evidence="15" key="1">
    <citation type="submission" date="2020-08" db="EMBL/GenBank/DDBJ databases">
        <title>A bifunctional nitrone conjugated secondary metabolite targeting the ribosome.</title>
        <authorList>
            <person name="Limbrick E.M."/>
            <person name="Graf M."/>
            <person name="Derewacz D.K."/>
            <person name="Nguyen F."/>
            <person name="Spraggins J.M."/>
            <person name="Wieland M."/>
            <person name="Ynigez-Gutierrez A.E."/>
            <person name="Reisman B.J."/>
            <person name="Zinshteyn B."/>
            <person name="McCulloch K."/>
            <person name="Iverson T.M."/>
            <person name="Green R."/>
            <person name="Wilson D.N."/>
            <person name="Bachmann B.O."/>
        </authorList>
    </citation>
    <scope>NUCLEOTIDE SEQUENCE</scope>
    <source>
        <strain evidence="15">Africana</strain>
    </source>
</reference>
<dbReference type="GO" id="GO:0006281">
    <property type="term" value="P:DNA repair"/>
    <property type="evidence" value="ECO:0007669"/>
    <property type="project" value="UniProtKB-KW"/>
</dbReference>
<dbReference type="InterPro" id="IPR027417">
    <property type="entry name" value="P-loop_NTPase"/>
</dbReference>
<keyword evidence="9" id="KW-0238">DNA-binding</keyword>
<proteinExistence type="inferred from homology"/>
<evidence type="ECO:0000256" key="13">
    <source>
        <dbReference type="ARBA" id="ARBA00042156"/>
    </source>
</evidence>
<evidence type="ECO:0000256" key="12">
    <source>
        <dbReference type="ARBA" id="ARBA00039316"/>
    </source>
</evidence>
<keyword evidence="10" id="KW-0234">DNA repair</keyword>
<evidence type="ECO:0000256" key="8">
    <source>
        <dbReference type="ARBA" id="ARBA00022881"/>
    </source>
</evidence>
<evidence type="ECO:0000256" key="4">
    <source>
        <dbReference type="ARBA" id="ARBA00022741"/>
    </source>
</evidence>
<evidence type="ECO:0000256" key="2">
    <source>
        <dbReference type="ARBA" id="ARBA00022490"/>
    </source>
</evidence>
<feature type="domain" description="ABC transporter" evidence="14">
    <location>
        <begin position="450"/>
        <end position="746"/>
    </location>
</feature>
<evidence type="ECO:0000313" key="15">
    <source>
        <dbReference type="EMBL" id="QLJ96415.1"/>
    </source>
</evidence>
<name>A0A7D5YC96_9ACTN</name>
<keyword evidence="3" id="KW-0677">Repeat</keyword>
<dbReference type="GO" id="GO:0004518">
    <property type="term" value="F:nuclease activity"/>
    <property type="evidence" value="ECO:0007669"/>
    <property type="project" value="UniProtKB-KW"/>
</dbReference>
<evidence type="ECO:0000256" key="6">
    <source>
        <dbReference type="ARBA" id="ARBA00022769"/>
    </source>
</evidence>
<evidence type="ECO:0000256" key="3">
    <source>
        <dbReference type="ARBA" id="ARBA00022737"/>
    </source>
</evidence>
<keyword evidence="7" id="KW-0067">ATP-binding</keyword>
<evidence type="ECO:0000256" key="1">
    <source>
        <dbReference type="ARBA" id="ARBA00004496"/>
    </source>
</evidence>
<dbReference type="Gene3D" id="1.20.1580.10">
    <property type="entry name" value="ABC transporter ATPase like domain"/>
    <property type="match status" value="2"/>
</dbReference>
<dbReference type="Gene3D" id="3.40.50.300">
    <property type="entry name" value="P-loop containing nucleotide triphosphate hydrolases"/>
    <property type="match status" value="3"/>
</dbReference>
<keyword evidence="6" id="KW-0228">DNA excision</keyword>
<dbReference type="PANTHER" id="PTHR43152:SF2">
    <property type="entry name" value="DRUG RESISTANCE ABC TRANSPORTER"/>
    <property type="match status" value="1"/>
</dbReference>
<dbReference type="AlphaFoldDB" id="A0A7D5YC96"/>
<evidence type="ECO:0000256" key="7">
    <source>
        <dbReference type="ARBA" id="ARBA00022840"/>
    </source>
</evidence>
<keyword evidence="8" id="KW-0267">Excision nuclease</keyword>
<evidence type="ECO:0000259" key="14">
    <source>
        <dbReference type="PROSITE" id="PS50893"/>
    </source>
</evidence>